<organism evidence="9 10">
    <name type="scientific">Zostera marina</name>
    <name type="common">Eelgrass</name>
    <dbReference type="NCBI Taxonomy" id="29655"/>
    <lineage>
        <taxon>Eukaryota</taxon>
        <taxon>Viridiplantae</taxon>
        <taxon>Streptophyta</taxon>
        <taxon>Embryophyta</taxon>
        <taxon>Tracheophyta</taxon>
        <taxon>Spermatophyta</taxon>
        <taxon>Magnoliopsida</taxon>
        <taxon>Liliopsida</taxon>
        <taxon>Zosteraceae</taxon>
        <taxon>Zostera</taxon>
    </lineage>
</organism>
<protein>
    <recommendedName>
        <fullName evidence="8">RRM domain-containing protein</fullName>
    </recommendedName>
</protein>
<dbReference type="Gene3D" id="1.25.40.10">
    <property type="entry name" value="Tetratricopeptide repeat domain"/>
    <property type="match status" value="1"/>
</dbReference>
<evidence type="ECO:0000256" key="6">
    <source>
        <dbReference type="PROSITE-ProRule" id="PRU00176"/>
    </source>
</evidence>
<dbReference type="PANTHER" id="PTHR17204:SF25">
    <property type="entry name" value="RRM DOMAIN-CONTAINING PROTEIN"/>
    <property type="match status" value="1"/>
</dbReference>
<accession>A0A0K9PAU8</accession>
<evidence type="ECO:0000256" key="3">
    <source>
        <dbReference type="ARBA" id="ARBA00022737"/>
    </source>
</evidence>
<name>A0A0K9PAU8_ZOSMR</name>
<feature type="region of interest" description="Disordered" evidence="7">
    <location>
        <begin position="452"/>
        <end position="478"/>
    </location>
</feature>
<dbReference type="GO" id="GO:0003723">
    <property type="term" value="F:RNA binding"/>
    <property type="evidence" value="ECO:0007669"/>
    <property type="project" value="UniProtKB-UniRule"/>
</dbReference>
<dbReference type="InterPro" id="IPR011990">
    <property type="entry name" value="TPR-like_helical_dom_sf"/>
</dbReference>
<dbReference type="InterPro" id="IPR003107">
    <property type="entry name" value="HAT"/>
</dbReference>
<evidence type="ECO:0000256" key="4">
    <source>
        <dbReference type="ARBA" id="ARBA00023187"/>
    </source>
</evidence>
<dbReference type="EMBL" id="LFYR01001054">
    <property type="protein sequence ID" value="KMZ65310.1"/>
    <property type="molecule type" value="Genomic_DNA"/>
</dbReference>
<dbReference type="STRING" id="29655.A0A0K9PAU8"/>
<proteinExistence type="predicted"/>
<dbReference type="Pfam" id="PF00076">
    <property type="entry name" value="RRM_1"/>
    <property type="match status" value="1"/>
</dbReference>
<dbReference type="AlphaFoldDB" id="A0A0K9PAU8"/>
<dbReference type="SMART" id="SM00360">
    <property type="entry name" value="RRM"/>
    <property type="match status" value="1"/>
</dbReference>
<evidence type="ECO:0000256" key="2">
    <source>
        <dbReference type="ARBA" id="ARBA00022664"/>
    </source>
</evidence>
<dbReference type="SUPFAM" id="SSF54928">
    <property type="entry name" value="RNA-binding domain, RBD"/>
    <property type="match status" value="1"/>
</dbReference>
<dbReference type="GO" id="GO:0008380">
    <property type="term" value="P:RNA splicing"/>
    <property type="evidence" value="ECO:0007669"/>
    <property type="project" value="UniProtKB-KW"/>
</dbReference>
<evidence type="ECO:0000313" key="10">
    <source>
        <dbReference type="Proteomes" id="UP000036987"/>
    </source>
</evidence>
<gene>
    <name evidence="9" type="ORF">ZOSMA_32G00940</name>
</gene>
<dbReference type="PROSITE" id="PS50102">
    <property type="entry name" value="RRM"/>
    <property type="match status" value="1"/>
</dbReference>
<evidence type="ECO:0000313" key="9">
    <source>
        <dbReference type="EMBL" id="KMZ65310.1"/>
    </source>
</evidence>
<dbReference type="Gene3D" id="3.30.70.330">
    <property type="match status" value="1"/>
</dbReference>
<dbReference type="GO" id="GO:0006397">
    <property type="term" value="P:mRNA processing"/>
    <property type="evidence" value="ECO:0007669"/>
    <property type="project" value="UniProtKB-KW"/>
</dbReference>
<feature type="region of interest" description="Disordered" evidence="7">
    <location>
        <begin position="299"/>
        <end position="365"/>
    </location>
</feature>
<dbReference type="SUPFAM" id="SSF48452">
    <property type="entry name" value="TPR-like"/>
    <property type="match status" value="1"/>
</dbReference>
<comment type="caution">
    <text evidence="9">The sequence shown here is derived from an EMBL/GenBank/DDBJ whole genome shotgun (WGS) entry which is preliminary data.</text>
</comment>
<evidence type="ECO:0000256" key="5">
    <source>
        <dbReference type="ARBA" id="ARBA00023242"/>
    </source>
</evidence>
<evidence type="ECO:0000259" key="8">
    <source>
        <dbReference type="PROSITE" id="PS50102"/>
    </source>
</evidence>
<evidence type="ECO:0000256" key="7">
    <source>
        <dbReference type="SAM" id="MobiDB-lite"/>
    </source>
</evidence>
<dbReference type="OrthoDB" id="360390at2759"/>
<dbReference type="OMA" id="AYIEMEI"/>
<feature type="domain" description="RRM" evidence="8">
    <location>
        <begin position="375"/>
        <end position="454"/>
    </location>
</feature>
<dbReference type="InterPro" id="IPR012677">
    <property type="entry name" value="Nucleotide-bd_a/b_plait_sf"/>
</dbReference>
<feature type="compositionally biased region" description="Basic and acidic residues" evidence="7">
    <location>
        <begin position="345"/>
        <end position="361"/>
    </location>
</feature>
<comment type="subcellular location">
    <subcellularLocation>
        <location evidence="1">Nucleus</location>
    </subcellularLocation>
</comment>
<keyword evidence="4" id="KW-0508">mRNA splicing</keyword>
<keyword evidence="6" id="KW-0694">RNA-binding</keyword>
<dbReference type="Proteomes" id="UP000036987">
    <property type="component" value="Unassembled WGS sequence"/>
</dbReference>
<dbReference type="GO" id="GO:0005634">
    <property type="term" value="C:nucleus"/>
    <property type="evidence" value="ECO:0007669"/>
    <property type="project" value="UniProtKB-SubCell"/>
</dbReference>
<keyword evidence="10" id="KW-1185">Reference proteome</keyword>
<evidence type="ECO:0000256" key="1">
    <source>
        <dbReference type="ARBA" id="ARBA00004123"/>
    </source>
</evidence>
<dbReference type="InterPro" id="IPR000504">
    <property type="entry name" value="RRM_dom"/>
</dbReference>
<dbReference type="SMART" id="SM00386">
    <property type="entry name" value="HAT"/>
    <property type="match status" value="2"/>
</dbReference>
<reference evidence="10" key="1">
    <citation type="journal article" date="2016" name="Nature">
        <title>The genome of the seagrass Zostera marina reveals angiosperm adaptation to the sea.</title>
        <authorList>
            <person name="Olsen J.L."/>
            <person name="Rouze P."/>
            <person name="Verhelst B."/>
            <person name="Lin Y.-C."/>
            <person name="Bayer T."/>
            <person name="Collen J."/>
            <person name="Dattolo E."/>
            <person name="De Paoli E."/>
            <person name="Dittami S."/>
            <person name="Maumus F."/>
            <person name="Michel G."/>
            <person name="Kersting A."/>
            <person name="Lauritano C."/>
            <person name="Lohaus R."/>
            <person name="Toepel M."/>
            <person name="Tonon T."/>
            <person name="Vanneste K."/>
            <person name="Amirebrahimi M."/>
            <person name="Brakel J."/>
            <person name="Bostroem C."/>
            <person name="Chovatia M."/>
            <person name="Grimwood J."/>
            <person name="Jenkins J.W."/>
            <person name="Jueterbock A."/>
            <person name="Mraz A."/>
            <person name="Stam W.T."/>
            <person name="Tice H."/>
            <person name="Bornberg-Bauer E."/>
            <person name="Green P.J."/>
            <person name="Pearson G.A."/>
            <person name="Procaccini G."/>
            <person name="Duarte C.M."/>
            <person name="Schmutz J."/>
            <person name="Reusch T.B.H."/>
            <person name="Van de Peer Y."/>
        </authorList>
    </citation>
    <scope>NUCLEOTIDE SEQUENCE [LARGE SCALE GENOMIC DNA]</scope>
    <source>
        <strain evidence="10">cv. Finnish</strain>
    </source>
</reference>
<sequence>MSKVGLSDSSWSPFPCLCVAFMASNIWNTASYDINISGFNDNIHCLARCMSSVIAGSELAILERNEHERRSLPKDHVGENLDSEVFEKSLQCISSNVDEYINLFLHRIDGLRRKMSSVKNVEGLEFNLIRDMFQRASEVFFQLSSDLNHLTKLEVLLQLYNYWTHLEVNLAKDLVAARAVWENLIKKSGPRVDIWKAYIEMEIKLGNINQARSIYKRCYTKRFMDTGSEDICNSWLRFEREYGTLDDLDIATVKVIPRLEQLSRFREQQESQNDNSLNAEKNDFLPTYIPQKRKMVNDSLEKHSTKRQKASGLIQGKGSVKGELTDVPDLRKGKMHSSTLTMFGDGKKVHVEPSEEEESKKAPNKIKQNIYTDQCTAFVSNLSLEANEEDIQKFFNGNNHGGVTAIRLLKDKFTGISRGLAYVDFSDQENLSSAISKNKQTMLGYRLNVARSDPKRGQKKASTHGGGKARPNILRSTDRRVHQVQLVGKNTFAAPRSLTRSLDLTNKKSNSDIKNREQFKSNEEFRKMLVEK</sequence>
<dbReference type="PANTHER" id="PTHR17204">
    <property type="entry name" value="PRE-MRNA PROCESSING PROTEIN PRP39-RELATED"/>
    <property type="match status" value="1"/>
</dbReference>
<keyword evidence="5" id="KW-0539">Nucleus</keyword>
<keyword evidence="3" id="KW-0677">Repeat</keyword>
<dbReference type="InterPro" id="IPR035979">
    <property type="entry name" value="RBD_domain_sf"/>
</dbReference>
<keyword evidence="2" id="KW-0507">mRNA processing</keyword>